<dbReference type="NCBIfam" id="TIGR02448">
    <property type="entry name" value="conserverd hypothetical protein"/>
    <property type="match status" value="1"/>
</dbReference>
<dbReference type="InterPro" id="IPR012661">
    <property type="entry name" value="CHP02448"/>
</dbReference>
<proteinExistence type="predicted"/>
<sequence precursor="true">MSRLRVLSTAALFVVTFNAQASSMISTTNAIAGAFKATSNGTSKLSSSLSDNKIVLAAYDDAASFVASDGAIRGVALESALVEIRHQAPELVQATDAQLAQAILAI</sequence>
<reference evidence="2 3" key="1">
    <citation type="submission" date="2019-09" db="EMBL/GenBank/DDBJ databases">
        <authorList>
            <person name="Chandra G."/>
            <person name="Truman W A."/>
        </authorList>
    </citation>
    <scope>NUCLEOTIDE SEQUENCE [LARGE SCALE GENOMIC DNA]</scope>
    <source>
        <strain evidence="2">PS880</strain>
    </source>
</reference>
<keyword evidence="1" id="KW-0732">Signal</keyword>
<feature type="signal peptide" evidence="1">
    <location>
        <begin position="1"/>
        <end position="21"/>
    </location>
</feature>
<dbReference type="RefSeq" id="WP_150778464.1">
    <property type="nucleotide sequence ID" value="NZ_CABVIH010000002.1"/>
</dbReference>
<evidence type="ECO:0000313" key="3">
    <source>
        <dbReference type="Proteomes" id="UP000375525"/>
    </source>
</evidence>
<accession>A0A5E7GT27</accession>
<evidence type="ECO:0000313" key="2">
    <source>
        <dbReference type="EMBL" id="VVO54785.1"/>
    </source>
</evidence>
<dbReference type="OrthoDB" id="7022011at2"/>
<feature type="chain" id="PRO_5023057937" description="Holliday junction resolvasome, helicase subunit" evidence="1">
    <location>
        <begin position="22"/>
        <end position="106"/>
    </location>
</feature>
<dbReference type="Proteomes" id="UP000375525">
    <property type="component" value="Unassembled WGS sequence"/>
</dbReference>
<dbReference type="AlphaFoldDB" id="A0A5E7GT27"/>
<name>A0A5E7GT27_PSEFL</name>
<dbReference type="EMBL" id="CABVIH010000002">
    <property type="protein sequence ID" value="VVO54785.1"/>
    <property type="molecule type" value="Genomic_DNA"/>
</dbReference>
<organism evidence="2 3">
    <name type="scientific">Pseudomonas fluorescens</name>
    <dbReference type="NCBI Taxonomy" id="294"/>
    <lineage>
        <taxon>Bacteria</taxon>
        <taxon>Pseudomonadati</taxon>
        <taxon>Pseudomonadota</taxon>
        <taxon>Gammaproteobacteria</taxon>
        <taxon>Pseudomonadales</taxon>
        <taxon>Pseudomonadaceae</taxon>
        <taxon>Pseudomonas</taxon>
    </lineage>
</organism>
<evidence type="ECO:0008006" key="4">
    <source>
        <dbReference type="Google" id="ProtNLM"/>
    </source>
</evidence>
<gene>
    <name evidence="2" type="ORF">PS880_00485</name>
</gene>
<dbReference type="Pfam" id="PF09498">
    <property type="entry name" value="DUF2388"/>
    <property type="match status" value="1"/>
</dbReference>
<protein>
    <recommendedName>
        <fullName evidence="4">Holliday junction resolvasome, helicase subunit</fullName>
    </recommendedName>
</protein>
<evidence type="ECO:0000256" key="1">
    <source>
        <dbReference type="SAM" id="SignalP"/>
    </source>
</evidence>